<evidence type="ECO:0000259" key="2">
    <source>
        <dbReference type="Pfam" id="PF04478"/>
    </source>
</evidence>
<dbReference type="AlphaFoldDB" id="A0A1Y6LA03"/>
<keyword evidence="1" id="KW-0472">Membrane</keyword>
<gene>
    <name evidence="3" type="ORF">ZT1A5_G2720</name>
</gene>
<dbReference type="Pfam" id="PF04478">
    <property type="entry name" value="Mid2"/>
    <property type="match status" value="1"/>
</dbReference>
<keyword evidence="1" id="KW-0812">Transmembrane</keyword>
<keyword evidence="1" id="KW-1133">Transmembrane helix</keyword>
<dbReference type="CDD" id="cd12087">
    <property type="entry name" value="TM_EGFR-like"/>
    <property type="match status" value="1"/>
</dbReference>
<protein>
    <recommendedName>
        <fullName evidence="2">Mid2 domain-containing protein</fullName>
    </recommendedName>
</protein>
<name>A0A1Y6LA03_ZYMTR</name>
<dbReference type="EMBL" id="LT882677">
    <property type="protein sequence ID" value="SMY21283.1"/>
    <property type="molecule type" value="Genomic_DNA"/>
</dbReference>
<organism evidence="3 4">
    <name type="scientific">Zymoseptoria tritici ST99CH_1A5</name>
    <dbReference type="NCBI Taxonomy" id="1276529"/>
    <lineage>
        <taxon>Eukaryota</taxon>
        <taxon>Fungi</taxon>
        <taxon>Dikarya</taxon>
        <taxon>Ascomycota</taxon>
        <taxon>Pezizomycotina</taxon>
        <taxon>Dothideomycetes</taxon>
        <taxon>Dothideomycetidae</taxon>
        <taxon>Mycosphaerellales</taxon>
        <taxon>Mycosphaerellaceae</taxon>
        <taxon>Zymoseptoria</taxon>
    </lineage>
</organism>
<reference evidence="3 4" key="1">
    <citation type="submission" date="2016-10" db="EMBL/GenBank/DDBJ databases">
        <authorList>
            <person name="Varghese N."/>
        </authorList>
    </citation>
    <scope>NUCLEOTIDE SEQUENCE [LARGE SCALE GENOMIC DNA]</scope>
</reference>
<evidence type="ECO:0000313" key="3">
    <source>
        <dbReference type="EMBL" id="SMY21283.1"/>
    </source>
</evidence>
<evidence type="ECO:0000313" key="4">
    <source>
        <dbReference type="Proteomes" id="UP000215453"/>
    </source>
</evidence>
<feature type="transmembrane region" description="Helical" evidence="1">
    <location>
        <begin position="503"/>
        <end position="527"/>
    </location>
</feature>
<feature type="domain" description="Mid2" evidence="2">
    <location>
        <begin position="479"/>
        <end position="533"/>
    </location>
</feature>
<sequence length="551" mass="58665">MDDVTLFKIGGSMKGPTHGNVNKTGSSTTEVAGSIEIKCKKCYLTTLAMAEIEVQSDSDNDTFSDILNDTVNNVIDRVNETVTETFDAFDAYFSNYHNWDDYADGVTENILEDGFDLTDLLPPTINVSSFDNELDLAIPATTITFRFEDLDLYLELETKLKASATYTLKLMPPGANPVGIELPNNIKFGVIFSVDLILAIDGELDITGGLHVKVDDHVAMRLELFGDKVSDMSLEGGHFELLPVTVQSATASFTATLRLGAKAAMTIGNVIPLTDEIPSPLKDAKVGNLSLSDLQLAGGILMGVNADIAVFKTSFELVPADPDCRFKVVQDYSLALGATAGAQVTVGTVMYGPAVAATTAVYTTTLNSYCVVDAAPTVTSTAEKPKRQATAGEYSTELTTTLLYSAIECPATVTGECPVSLQTTMHQIETTSTTVYAANEGDLPSEYPTAATSTAVISRIPLGTGAQKLERISGSPSAYTPGPTSVSEYIDDAVEAAKKHRSIAIGVGVGLGVPLLVLIGALVFFCVRRKKTSAMPKYAYVNPESMSRARK</sequence>
<evidence type="ECO:0000256" key="1">
    <source>
        <dbReference type="SAM" id="Phobius"/>
    </source>
</evidence>
<dbReference type="Proteomes" id="UP000215453">
    <property type="component" value="Chromosome 2"/>
</dbReference>
<dbReference type="InterPro" id="IPR007567">
    <property type="entry name" value="Mid2_dom"/>
</dbReference>
<accession>A0A1Y6LA03</accession>
<proteinExistence type="predicted"/>